<dbReference type="CDD" id="cd24058">
    <property type="entry name" value="ASKHA_NBD_ROK_PPGK"/>
    <property type="match status" value="1"/>
</dbReference>
<dbReference type="AlphaFoldDB" id="A0A2W5IFX7"/>
<proteinExistence type="inferred from homology"/>
<protein>
    <submittedName>
        <fullName evidence="2">Polyphosphate glucokinase</fullName>
    </submittedName>
</protein>
<dbReference type="Pfam" id="PF00480">
    <property type="entry name" value="ROK"/>
    <property type="match status" value="1"/>
</dbReference>
<keyword evidence="2" id="KW-0418">Kinase</keyword>
<dbReference type="InterPro" id="IPR000600">
    <property type="entry name" value="ROK"/>
</dbReference>
<evidence type="ECO:0000256" key="1">
    <source>
        <dbReference type="ARBA" id="ARBA00006479"/>
    </source>
</evidence>
<dbReference type="EMBL" id="QFOZ01000001">
    <property type="protein sequence ID" value="PZP89877.1"/>
    <property type="molecule type" value="Genomic_DNA"/>
</dbReference>
<dbReference type="GO" id="GO:0016301">
    <property type="term" value="F:kinase activity"/>
    <property type="evidence" value="ECO:0007669"/>
    <property type="project" value="UniProtKB-KW"/>
</dbReference>
<dbReference type="Gene3D" id="3.30.420.40">
    <property type="match status" value="2"/>
</dbReference>
<dbReference type="PANTHER" id="PTHR18964">
    <property type="entry name" value="ROK (REPRESSOR, ORF, KINASE) FAMILY"/>
    <property type="match status" value="1"/>
</dbReference>
<dbReference type="InterPro" id="IPR043129">
    <property type="entry name" value="ATPase_NBD"/>
</dbReference>
<dbReference type="PANTHER" id="PTHR18964:SF146">
    <property type="entry name" value="POLYPHOSPHATE GLUCOKINASE"/>
    <property type="match status" value="1"/>
</dbReference>
<dbReference type="SUPFAM" id="SSF53067">
    <property type="entry name" value="Actin-like ATPase domain"/>
    <property type="match status" value="1"/>
</dbReference>
<dbReference type="NCBIfam" id="NF045942">
    <property type="entry name" value="PolPhglucPhase"/>
    <property type="match status" value="1"/>
</dbReference>
<comment type="caution">
    <text evidence="2">The sequence shown here is derived from an EMBL/GenBank/DDBJ whole genome shotgun (WGS) entry which is preliminary data.</text>
</comment>
<keyword evidence="2" id="KW-0808">Transferase</keyword>
<comment type="similarity">
    <text evidence="1">Belongs to the ROK (NagC/XylR) family.</text>
</comment>
<gene>
    <name evidence="2" type="ORF">DI579_01575</name>
</gene>
<dbReference type="Proteomes" id="UP000248606">
    <property type="component" value="Unassembled WGS sequence"/>
</dbReference>
<evidence type="ECO:0000313" key="2">
    <source>
        <dbReference type="EMBL" id="PZP89877.1"/>
    </source>
</evidence>
<evidence type="ECO:0000313" key="3">
    <source>
        <dbReference type="Proteomes" id="UP000248606"/>
    </source>
</evidence>
<sequence length="269" mass="28880">MTSQASPVQRNTMTENGLQSQLRGFGIDVGGSGIKGALVDLNTGQFIGERIRIATPKPATPDAVADVIAEITHRFEWDGPVGITLPSVIQQQTAKTAANIDKSWIGTNVPDLFTHHLPGQEITVVNDADAAGIAELHFGAAKDVEGLIVLLTFGTGIGSAVLYNGILVPNTEFGHFELDGMDAEAYASAAVRKREDLSWSEWAARVSTMLRGMEKFFWPELIIAGGGISRRYEKWMPDLDIRTPIVPTELRNQAGIVGAAYAAANGIRP</sequence>
<organism evidence="2 3">
    <name type="scientific">Lawsonella clevelandensis</name>
    <dbReference type="NCBI Taxonomy" id="1528099"/>
    <lineage>
        <taxon>Bacteria</taxon>
        <taxon>Bacillati</taxon>
        <taxon>Actinomycetota</taxon>
        <taxon>Actinomycetes</taxon>
        <taxon>Mycobacteriales</taxon>
        <taxon>Lawsonellaceae</taxon>
        <taxon>Lawsonella</taxon>
    </lineage>
</organism>
<reference evidence="2 3" key="1">
    <citation type="submission" date="2017-08" db="EMBL/GenBank/DDBJ databases">
        <title>Infants hospitalized years apart are colonized by the same room-sourced microbial strains.</title>
        <authorList>
            <person name="Brooks B."/>
            <person name="Olm M.R."/>
            <person name="Firek B.A."/>
            <person name="Baker R."/>
            <person name="Thomas B.C."/>
            <person name="Morowitz M.J."/>
            <person name="Banfield J.F."/>
        </authorList>
    </citation>
    <scope>NUCLEOTIDE SEQUENCE [LARGE SCALE GENOMIC DNA]</scope>
    <source>
        <strain evidence="2">S2_006_000_R1_57</strain>
    </source>
</reference>
<name>A0A2W5IFX7_9ACTN</name>
<accession>A0A2W5IFX7</accession>